<dbReference type="SMART" id="SM00345">
    <property type="entry name" value="HTH_GNTR"/>
    <property type="match status" value="1"/>
</dbReference>
<accession>A0A6V7C4Y7</accession>
<evidence type="ECO:0000256" key="2">
    <source>
        <dbReference type="ARBA" id="ARBA00023125"/>
    </source>
</evidence>
<evidence type="ECO:0000313" key="6">
    <source>
        <dbReference type="Proteomes" id="UP000587508"/>
    </source>
</evidence>
<dbReference type="PANTHER" id="PTHR43537:SF24">
    <property type="entry name" value="GLUCONATE OPERON TRANSCRIPTIONAL REPRESSOR"/>
    <property type="match status" value="1"/>
</dbReference>
<keyword evidence="3" id="KW-0804">Transcription</keyword>
<keyword evidence="1" id="KW-0805">Transcription regulation</keyword>
<dbReference type="Gene3D" id="1.10.10.10">
    <property type="entry name" value="Winged helix-like DNA-binding domain superfamily/Winged helix DNA-binding domain"/>
    <property type="match status" value="1"/>
</dbReference>
<evidence type="ECO:0000256" key="3">
    <source>
        <dbReference type="ARBA" id="ARBA00023163"/>
    </source>
</evidence>
<dbReference type="PANTHER" id="PTHR43537">
    <property type="entry name" value="TRANSCRIPTIONAL REGULATOR, GNTR FAMILY"/>
    <property type="match status" value="1"/>
</dbReference>
<sequence length="213" mass="24016">MSEVHSKRAVAYAQVRRALQSGRYPPGQRIDPGKLATEFKISPTPVRFALYRLVGEGLVIDHARYGLQVPLLTEVALRDLYDWMDRLLLMACDIGVASTPHAPGELEPTTAPADVVKQTWKLFDAIAHATAHWSLHHAVRQTNDRLAPVRRAKHGLLDSLEEELAELTLHWQQRDLAALRIALHAYHARRIQAVPRIVAVMHERSRQAYRLGG</sequence>
<gene>
    <name evidence="5" type="ORF">CFBP7900_07360</name>
</gene>
<evidence type="ECO:0000313" key="5">
    <source>
        <dbReference type="EMBL" id="CAD0310112.1"/>
    </source>
</evidence>
<dbReference type="PROSITE" id="PS50949">
    <property type="entry name" value="HTH_GNTR"/>
    <property type="match status" value="1"/>
</dbReference>
<dbReference type="InterPro" id="IPR036390">
    <property type="entry name" value="WH_DNA-bd_sf"/>
</dbReference>
<dbReference type="Proteomes" id="UP000587508">
    <property type="component" value="Unassembled WGS sequence"/>
</dbReference>
<dbReference type="GO" id="GO:0003677">
    <property type="term" value="F:DNA binding"/>
    <property type="evidence" value="ECO:0007669"/>
    <property type="project" value="UniProtKB-KW"/>
</dbReference>
<keyword evidence="2" id="KW-0238">DNA-binding</keyword>
<protein>
    <recommendedName>
        <fullName evidence="4">HTH gntR-type domain-containing protein</fullName>
    </recommendedName>
</protein>
<dbReference type="Pfam" id="PF00392">
    <property type="entry name" value="GntR"/>
    <property type="match status" value="1"/>
</dbReference>
<reference evidence="5 6" key="1">
    <citation type="submission" date="2020-07" db="EMBL/GenBank/DDBJ databases">
        <authorList>
            <person name="Pothier F. J."/>
        </authorList>
    </citation>
    <scope>NUCLEOTIDE SEQUENCE [LARGE SCALE GENOMIC DNA]</scope>
    <source>
        <strain evidence="5 6">CFBP 7900</strain>
    </source>
</reference>
<dbReference type="EMBL" id="CAJDKC010000003">
    <property type="protein sequence ID" value="CAD0310122.1"/>
    <property type="molecule type" value="Genomic_DNA"/>
</dbReference>
<dbReference type="AlphaFoldDB" id="A0A6V7C4Y7"/>
<dbReference type="InterPro" id="IPR000524">
    <property type="entry name" value="Tscrpt_reg_HTH_GntR"/>
</dbReference>
<comment type="caution">
    <text evidence="5">The sequence shown here is derived from an EMBL/GenBank/DDBJ whole genome shotgun (WGS) entry which is preliminary data.</text>
</comment>
<evidence type="ECO:0000259" key="4">
    <source>
        <dbReference type="PROSITE" id="PS50949"/>
    </source>
</evidence>
<evidence type="ECO:0000256" key="1">
    <source>
        <dbReference type="ARBA" id="ARBA00023015"/>
    </source>
</evidence>
<feature type="domain" description="HTH gntR-type" evidence="4">
    <location>
        <begin position="5"/>
        <end position="72"/>
    </location>
</feature>
<dbReference type="GO" id="GO:0003700">
    <property type="term" value="F:DNA-binding transcription factor activity"/>
    <property type="evidence" value="ECO:0007669"/>
    <property type="project" value="InterPro"/>
</dbReference>
<proteinExistence type="predicted"/>
<name>A0A6V7C4Y7_9XANT</name>
<dbReference type="SUPFAM" id="SSF46785">
    <property type="entry name" value="Winged helix' DNA-binding domain"/>
    <property type="match status" value="1"/>
</dbReference>
<dbReference type="InterPro" id="IPR036388">
    <property type="entry name" value="WH-like_DNA-bd_sf"/>
</dbReference>
<dbReference type="EMBL" id="CAJDKC010000003">
    <property type="protein sequence ID" value="CAD0310112.1"/>
    <property type="molecule type" value="Genomic_DNA"/>
</dbReference>
<dbReference type="RefSeq" id="WP_183086638.1">
    <property type="nucleotide sequence ID" value="NZ_CAJDKC010000003.1"/>
</dbReference>
<organism evidence="5 6">
    <name type="scientific">Xanthomonas hortorum pv. carotae</name>
    <dbReference type="NCBI Taxonomy" id="487904"/>
    <lineage>
        <taxon>Bacteria</taxon>
        <taxon>Pseudomonadati</taxon>
        <taxon>Pseudomonadota</taxon>
        <taxon>Gammaproteobacteria</taxon>
        <taxon>Lysobacterales</taxon>
        <taxon>Lysobacteraceae</taxon>
        <taxon>Xanthomonas</taxon>
    </lineage>
</organism>